<dbReference type="PANTHER" id="PTHR43567:SF1">
    <property type="entry name" value="FLAVOREDOXIN"/>
    <property type="match status" value="1"/>
</dbReference>
<name>A0A1A9KKJ4_9PSED</name>
<dbReference type="GO" id="GO:0010181">
    <property type="term" value="F:FMN binding"/>
    <property type="evidence" value="ECO:0007669"/>
    <property type="project" value="InterPro"/>
</dbReference>
<protein>
    <submittedName>
        <fullName evidence="5">Flavin reductase</fullName>
    </submittedName>
</protein>
<sequence length="195" mass="21416">MNHYIAPIELAKAYRTLNHGPTVLVGGRHGGVSNVMSASWATALDYDPGKLTVVLAKGAFTRDLIEQSGVFSIQIPTAAQVELVYRVGTTSRHSDVHKLKHAGVELFEQGGGEVPLVSGCSAWLACRLIREPHIQQNYDLFIGEVFAAWSDTRAFENGRWKFDQADAAWRSLHYTTGGQFYVTGKSVHVDVEETA</sequence>
<organism evidence="5 6">
    <name type="scientific">Pseudomonas citronellolis</name>
    <dbReference type="NCBI Taxonomy" id="53408"/>
    <lineage>
        <taxon>Bacteria</taxon>
        <taxon>Pseudomonadati</taxon>
        <taxon>Pseudomonadota</taxon>
        <taxon>Gammaproteobacteria</taxon>
        <taxon>Pseudomonadales</taxon>
        <taxon>Pseudomonadaceae</taxon>
        <taxon>Pseudomonas</taxon>
    </lineage>
</organism>
<dbReference type="Gene3D" id="2.30.110.10">
    <property type="entry name" value="Electron Transport, Fmn-binding Protein, Chain A"/>
    <property type="match status" value="1"/>
</dbReference>
<evidence type="ECO:0000313" key="6">
    <source>
        <dbReference type="Proteomes" id="UP000077748"/>
    </source>
</evidence>
<comment type="cofactor">
    <cofactor evidence="1">
        <name>FMN</name>
        <dbReference type="ChEBI" id="CHEBI:58210"/>
    </cofactor>
</comment>
<reference evidence="5 6" key="1">
    <citation type="submission" date="2016-05" db="EMBL/GenBank/DDBJ databases">
        <title>Genome Sequence of Pseudomonas citronellolis Strain SJTE-3, an Estrogens and Persistent Organic Pollutants degradation strain.</title>
        <authorList>
            <person name="Liang R."/>
        </authorList>
    </citation>
    <scope>NUCLEOTIDE SEQUENCE [LARGE SCALE GENOMIC DNA]</scope>
    <source>
        <strain evidence="5 6">SJTE-3</strain>
    </source>
</reference>
<proteinExistence type="inferred from homology"/>
<dbReference type="InterPro" id="IPR012349">
    <property type="entry name" value="Split_barrel_FMN-bd"/>
</dbReference>
<dbReference type="EMBL" id="CP015878">
    <property type="protein sequence ID" value="ANI17483.1"/>
    <property type="molecule type" value="Genomic_DNA"/>
</dbReference>
<evidence type="ECO:0000259" key="4">
    <source>
        <dbReference type="SMART" id="SM00903"/>
    </source>
</evidence>
<evidence type="ECO:0000313" key="5">
    <source>
        <dbReference type="EMBL" id="ANI17483.1"/>
    </source>
</evidence>
<dbReference type="Proteomes" id="UP000077748">
    <property type="component" value="Chromosome"/>
</dbReference>
<dbReference type="AlphaFoldDB" id="A0A1A9KKJ4"/>
<dbReference type="RefSeq" id="WP_064584394.1">
    <property type="nucleotide sequence ID" value="NZ_CP015878.1"/>
</dbReference>
<dbReference type="SUPFAM" id="SSF50475">
    <property type="entry name" value="FMN-binding split barrel"/>
    <property type="match status" value="1"/>
</dbReference>
<evidence type="ECO:0000256" key="3">
    <source>
        <dbReference type="ARBA" id="ARBA00038054"/>
    </source>
</evidence>
<feature type="domain" description="Flavin reductase like" evidence="4">
    <location>
        <begin position="15"/>
        <end position="157"/>
    </location>
</feature>
<dbReference type="PANTHER" id="PTHR43567">
    <property type="entry name" value="FLAVOREDOXIN-RELATED-RELATED"/>
    <property type="match status" value="1"/>
</dbReference>
<gene>
    <name evidence="5" type="ORF">A9C11_27405</name>
</gene>
<evidence type="ECO:0000256" key="2">
    <source>
        <dbReference type="ARBA" id="ARBA00022630"/>
    </source>
</evidence>
<evidence type="ECO:0000256" key="1">
    <source>
        <dbReference type="ARBA" id="ARBA00001917"/>
    </source>
</evidence>
<dbReference type="InterPro" id="IPR052174">
    <property type="entry name" value="Flavoredoxin"/>
</dbReference>
<dbReference type="GO" id="GO:0016646">
    <property type="term" value="F:oxidoreductase activity, acting on the CH-NH group of donors, NAD or NADP as acceptor"/>
    <property type="evidence" value="ECO:0007669"/>
    <property type="project" value="UniProtKB-ARBA"/>
</dbReference>
<comment type="similarity">
    <text evidence="3">Belongs to the flavoredoxin family.</text>
</comment>
<dbReference type="SMART" id="SM00903">
    <property type="entry name" value="Flavin_Reduct"/>
    <property type="match status" value="1"/>
</dbReference>
<keyword evidence="2" id="KW-0285">Flavoprotein</keyword>
<dbReference type="InterPro" id="IPR002563">
    <property type="entry name" value="Flavin_Rdtase-like_dom"/>
</dbReference>
<dbReference type="Pfam" id="PF01613">
    <property type="entry name" value="Flavin_Reduct"/>
    <property type="match status" value="1"/>
</dbReference>
<accession>A0A1A9KKJ4</accession>